<evidence type="ECO:0000256" key="2">
    <source>
        <dbReference type="ARBA" id="ARBA00022692"/>
    </source>
</evidence>
<proteinExistence type="inferred from homology"/>
<protein>
    <recommendedName>
        <fullName evidence="7">Rhodopsin domain-containing protein</fullName>
    </recommendedName>
</protein>
<gene>
    <name evidence="8" type="ORF">GQX73_g9654</name>
</gene>
<dbReference type="OrthoDB" id="3934549at2759"/>
<dbReference type="PANTHER" id="PTHR33048:SF57">
    <property type="entry name" value="INTEGRAL MEMBRANE PROTEIN-RELATED"/>
    <property type="match status" value="1"/>
</dbReference>
<feature type="transmembrane region" description="Helical" evidence="6">
    <location>
        <begin position="129"/>
        <end position="150"/>
    </location>
</feature>
<evidence type="ECO:0000256" key="6">
    <source>
        <dbReference type="SAM" id="Phobius"/>
    </source>
</evidence>
<dbReference type="InterPro" id="IPR049326">
    <property type="entry name" value="Rhodopsin_dom_fungi"/>
</dbReference>
<evidence type="ECO:0000313" key="8">
    <source>
        <dbReference type="EMBL" id="KAF2963906.1"/>
    </source>
</evidence>
<evidence type="ECO:0000256" key="5">
    <source>
        <dbReference type="ARBA" id="ARBA00038359"/>
    </source>
</evidence>
<evidence type="ECO:0000256" key="3">
    <source>
        <dbReference type="ARBA" id="ARBA00022989"/>
    </source>
</evidence>
<dbReference type="EMBL" id="WUBL01000175">
    <property type="protein sequence ID" value="KAF2963906.1"/>
    <property type="molecule type" value="Genomic_DNA"/>
</dbReference>
<dbReference type="InParanoid" id="A0A7C8IHM1"/>
<feature type="transmembrane region" description="Helical" evidence="6">
    <location>
        <begin position="91"/>
        <end position="109"/>
    </location>
</feature>
<name>A0A7C8IHM1_9PEZI</name>
<comment type="caution">
    <text evidence="8">The sequence shown here is derived from an EMBL/GenBank/DDBJ whole genome shotgun (WGS) entry which is preliminary data.</text>
</comment>
<evidence type="ECO:0000313" key="9">
    <source>
        <dbReference type="Proteomes" id="UP000481858"/>
    </source>
</evidence>
<keyword evidence="2 6" id="KW-0812">Transmembrane</keyword>
<evidence type="ECO:0000259" key="7">
    <source>
        <dbReference type="Pfam" id="PF20684"/>
    </source>
</evidence>
<accession>A0A7C8IHM1</accession>
<evidence type="ECO:0000256" key="1">
    <source>
        <dbReference type="ARBA" id="ARBA00004141"/>
    </source>
</evidence>
<feature type="domain" description="Rhodopsin" evidence="7">
    <location>
        <begin position="14"/>
        <end position="155"/>
    </location>
</feature>
<dbReference type="Pfam" id="PF20684">
    <property type="entry name" value="Fung_rhodopsin"/>
    <property type="match status" value="1"/>
</dbReference>
<comment type="similarity">
    <text evidence="5">Belongs to the SAT4 family.</text>
</comment>
<keyword evidence="9" id="KW-1185">Reference proteome</keyword>
<evidence type="ECO:0000256" key="4">
    <source>
        <dbReference type="ARBA" id="ARBA00023136"/>
    </source>
</evidence>
<feature type="transmembrane region" description="Helical" evidence="6">
    <location>
        <begin position="12"/>
        <end position="35"/>
    </location>
</feature>
<reference evidence="8 9" key="1">
    <citation type="submission" date="2019-12" db="EMBL/GenBank/DDBJ databases">
        <title>Draft genome sequence of the ascomycete Xylaria multiplex DSM 110363.</title>
        <authorList>
            <person name="Buettner E."/>
            <person name="Kellner H."/>
        </authorList>
    </citation>
    <scope>NUCLEOTIDE SEQUENCE [LARGE SCALE GENOMIC DNA]</scope>
    <source>
        <strain evidence="8 9">DSM 110363</strain>
    </source>
</reference>
<organism evidence="8 9">
    <name type="scientific">Xylaria multiplex</name>
    <dbReference type="NCBI Taxonomy" id="323545"/>
    <lineage>
        <taxon>Eukaryota</taxon>
        <taxon>Fungi</taxon>
        <taxon>Dikarya</taxon>
        <taxon>Ascomycota</taxon>
        <taxon>Pezizomycotina</taxon>
        <taxon>Sordariomycetes</taxon>
        <taxon>Xylariomycetidae</taxon>
        <taxon>Xylariales</taxon>
        <taxon>Xylariaceae</taxon>
        <taxon>Xylaria</taxon>
    </lineage>
</organism>
<dbReference type="Proteomes" id="UP000481858">
    <property type="component" value="Unassembled WGS sequence"/>
</dbReference>
<keyword evidence="4 6" id="KW-0472">Membrane</keyword>
<feature type="transmembrane region" description="Helical" evidence="6">
    <location>
        <begin position="55"/>
        <end position="79"/>
    </location>
</feature>
<dbReference type="AlphaFoldDB" id="A0A7C8IHM1"/>
<keyword evidence="3 6" id="KW-1133">Transmembrane helix</keyword>
<dbReference type="GO" id="GO:0016020">
    <property type="term" value="C:membrane"/>
    <property type="evidence" value="ECO:0007669"/>
    <property type="project" value="UniProtKB-SubCell"/>
</dbReference>
<dbReference type="InterPro" id="IPR052337">
    <property type="entry name" value="SAT4-like"/>
</dbReference>
<dbReference type="PANTHER" id="PTHR33048">
    <property type="entry name" value="PTH11-LIKE INTEGRAL MEMBRANE PROTEIN (AFU_ORTHOLOGUE AFUA_5G11245)"/>
    <property type="match status" value="1"/>
</dbReference>
<comment type="subcellular location">
    <subcellularLocation>
        <location evidence="1">Membrane</location>
        <topology evidence="1">Multi-pass membrane protein</topology>
    </subcellularLocation>
</comment>
<sequence length="166" mass="17714">MAPYSHDGEAKLVASYVVINFFAISVVALRFYAIYLPVAQKWDKTIINGYCGDEATAELAAAAFNVALDIVIVALPLPVVWHLQLRTHKKVAVTTTFGLGLGISAINLARVHKVITCSLVDFTFCTLDSAILTVAEMGVGITVACVPSLAPLIRRPNKASPGSSKK</sequence>